<evidence type="ECO:0000313" key="1">
    <source>
        <dbReference type="EMBL" id="SHJ93442.1"/>
    </source>
</evidence>
<dbReference type="STRING" id="1121421.SAMN02745123_00055"/>
<dbReference type="Pfam" id="PF00805">
    <property type="entry name" value="Pentapeptide"/>
    <property type="match status" value="1"/>
</dbReference>
<dbReference type="Gene3D" id="2.160.20.80">
    <property type="entry name" value="E3 ubiquitin-protein ligase SopA"/>
    <property type="match status" value="1"/>
</dbReference>
<dbReference type="SUPFAM" id="SSF141571">
    <property type="entry name" value="Pentapeptide repeat-like"/>
    <property type="match status" value="1"/>
</dbReference>
<dbReference type="InterPro" id="IPR051082">
    <property type="entry name" value="Pentapeptide-BTB/POZ_domain"/>
</dbReference>
<dbReference type="AlphaFoldDB" id="A0A1M6NCJ8"/>
<dbReference type="PANTHER" id="PTHR14136">
    <property type="entry name" value="BTB_POZ DOMAIN-CONTAINING PROTEIN KCTD9"/>
    <property type="match status" value="1"/>
</dbReference>
<accession>A0A1M6NCJ8</accession>
<organism evidence="1 2">
    <name type="scientific">Desulforamulus aeronauticus DSM 10349</name>
    <dbReference type="NCBI Taxonomy" id="1121421"/>
    <lineage>
        <taxon>Bacteria</taxon>
        <taxon>Bacillati</taxon>
        <taxon>Bacillota</taxon>
        <taxon>Clostridia</taxon>
        <taxon>Eubacteriales</taxon>
        <taxon>Peptococcaceae</taxon>
        <taxon>Desulforamulus</taxon>
    </lineage>
</organism>
<dbReference type="RefSeq" id="WP_072910279.1">
    <property type="nucleotide sequence ID" value="NZ_FRAR01000004.1"/>
</dbReference>
<keyword evidence="2" id="KW-1185">Reference proteome</keyword>
<gene>
    <name evidence="1" type="ORF">SAMN02745123_00055</name>
</gene>
<dbReference type="Proteomes" id="UP000183997">
    <property type="component" value="Unassembled WGS sequence"/>
</dbReference>
<proteinExistence type="predicted"/>
<dbReference type="InterPro" id="IPR001646">
    <property type="entry name" value="5peptide_repeat"/>
</dbReference>
<dbReference type="EMBL" id="FRAR01000004">
    <property type="protein sequence ID" value="SHJ93442.1"/>
    <property type="molecule type" value="Genomic_DNA"/>
</dbReference>
<name>A0A1M6NCJ8_9FIRM</name>
<dbReference type="PANTHER" id="PTHR14136:SF17">
    <property type="entry name" value="BTB_POZ DOMAIN-CONTAINING PROTEIN KCTD9"/>
    <property type="match status" value="1"/>
</dbReference>
<protein>
    <submittedName>
        <fullName evidence="1">Pentapeptide repeat-containing protein</fullName>
    </submittedName>
</protein>
<sequence>MAQITDENMYLDNSIHYIDHLKPQCEKCFGLCCVALYFSVQDGFPTDKSAGTPCPNLEADFRCMIHEKLGALGLKGCVAYECFGAGQQVSQVTFAGQNWRLKSASADLMFAVFLIMQQLHEMCWYLTEALSFKLASPICEEIRKALYETERITQLPPHSLREFNLSAHRTKIKVLLRNVSKLVRSEISRINKVTFNADKERKATADFFGRDLRKRDLRCADLRGACLIAANLEGVDLSGTDFIGADFRDANVRGANLSKSIFLTQSQINVAKGNSNTKLPLTLFHPKHWDAKDNTNE</sequence>
<evidence type="ECO:0000313" key="2">
    <source>
        <dbReference type="Proteomes" id="UP000183997"/>
    </source>
</evidence>
<reference evidence="2" key="1">
    <citation type="submission" date="2016-11" db="EMBL/GenBank/DDBJ databases">
        <authorList>
            <person name="Varghese N."/>
            <person name="Submissions S."/>
        </authorList>
    </citation>
    <scope>NUCLEOTIDE SEQUENCE [LARGE SCALE GENOMIC DNA]</scope>
    <source>
        <strain evidence="2">DSM 10349</strain>
    </source>
</reference>